<dbReference type="SUPFAM" id="SSF52540">
    <property type="entry name" value="P-loop containing nucleoside triphosphate hydrolases"/>
    <property type="match status" value="2"/>
</dbReference>
<dbReference type="GO" id="GO:0016787">
    <property type="term" value="F:hydrolase activity"/>
    <property type="evidence" value="ECO:0007669"/>
    <property type="project" value="UniProtKB-KW"/>
</dbReference>
<dbReference type="AlphaFoldDB" id="A0A4R2TML1"/>
<dbReference type="PANTHER" id="PTHR10799">
    <property type="entry name" value="SNF2/RAD54 HELICASE FAMILY"/>
    <property type="match status" value="1"/>
</dbReference>
<dbReference type="PROSITE" id="PS51192">
    <property type="entry name" value="HELICASE_ATP_BIND_1"/>
    <property type="match status" value="1"/>
</dbReference>
<dbReference type="InterPro" id="IPR001650">
    <property type="entry name" value="Helicase_C-like"/>
</dbReference>
<dbReference type="Gene3D" id="3.40.50.300">
    <property type="entry name" value="P-loop containing nucleotide triphosphate hydrolases"/>
    <property type="match status" value="1"/>
</dbReference>
<evidence type="ECO:0000256" key="1">
    <source>
        <dbReference type="ARBA" id="ARBA00022801"/>
    </source>
</evidence>
<keyword evidence="6" id="KW-0547">Nucleotide-binding</keyword>
<sequence length="1083" mass="126052">MFNIDDELLRDIASYQGAYTKGVQYYRQRKVTKLTFDPIKNKFKAQVNGTYNYKVEAEFDTEGSFLDGDCSCPAHDGYYGHCKHIVALLLDIKEKDQRGLFSEKKVELYSNEILDYFKNINNDRIPVKLEITLEISKGGFRNEDFKCFLSLRIGIDRLYIVKNMRTFISAIYRKLPINFGVNFTFNPGEHKFKDSDQKLIDMIVEMYEHEQLVDHDYYGNSSNHLFMGKHIQLSTKSFERFLKLLQTENFDNIKFEILGRPYGNLPIYEGELPVQFILDKKNKDMELNLSIDKKLIPLDYESKLFLTEDGICIVPEKQRMGIRPFLSKKINEDFKLKIPKEEEESFITNIFPRICEIGEVEISSSLKEQIYSPELKSEIYFDKKEDQIVAKLIWSYGDIKINPFTTFKREENDRRILIRDIDKEKAILDYFEKNEFKVRNGEAYLQDEDLIFSVINKGFKELQKNTDIYYSESFKTMEIKAPSLFSGGVRFDSELDLLEFHFDIEGISDKELKGLLKSLRKKKKYFRLKEGSFIPLDDNYMLGLNQLMERLDITEDDILNKVIELPKYKALYFDELLKENDLSFIKRNKGFKKFIEDIKDFDDVEYMAPKEVEGVLRKYQLQGMRWLKTLTRYGLGGILADDMGLGKSLQILSYLLSEKNEKGKSTALIVSPTSLVYNWLNEIEKFTPQLKALAIVGNKGEREDILKIVDEYDIVITSYPLIRRDADLYESISFNYCILDEAQHIKNPLSQSAKSVKGIKAKHKFALTGTPIENSLTELWSIFDFVMPGYLASHNKFKNRFEKPIIKDRDENSLKELGKLIRPFLLRRLKKQVLTELPEKTESKMVTDLTREQKQVYLAYLKEIKGEIEDEIKRNGFERSQIKILAGLTRLRQICCHPALFLDNYKGGSGKMELLNELLESYMETDNRILLFSQFTSNLALIKERLDELNIDYFYLDGSTPMIDRGEMVNRFNEGKGKIFLISLRAGGTGLNLTGADTVIHFDPWWNPAVEDQATDRAYRIGQKNRVQVIKLITKGTIEEKIFDLQEKKKEMINAVIQPGETMLSKITSEELLDILDTILVGA</sequence>
<dbReference type="GO" id="GO:0004386">
    <property type="term" value="F:helicase activity"/>
    <property type="evidence" value="ECO:0007669"/>
    <property type="project" value="UniProtKB-KW"/>
</dbReference>
<dbReference type="Pfam" id="PF00271">
    <property type="entry name" value="Helicase_C"/>
    <property type="match status" value="1"/>
</dbReference>
<dbReference type="RefSeq" id="WP_132848387.1">
    <property type="nucleotide sequence ID" value="NZ_CP058648.1"/>
</dbReference>
<evidence type="ECO:0000313" key="7">
    <source>
        <dbReference type="Proteomes" id="UP000295504"/>
    </source>
</evidence>
<dbReference type="InterPro" id="IPR014001">
    <property type="entry name" value="Helicase_ATP-bd"/>
</dbReference>
<dbReference type="Proteomes" id="UP000295504">
    <property type="component" value="Unassembled WGS sequence"/>
</dbReference>
<dbReference type="GO" id="GO:0008270">
    <property type="term" value="F:zinc ion binding"/>
    <property type="evidence" value="ECO:0007669"/>
    <property type="project" value="UniProtKB-KW"/>
</dbReference>
<keyword evidence="6" id="KW-0067">ATP-binding</keyword>
<evidence type="ECO:0000256" key="2">
    <source>
        <dbReference type="PROSITE-ProRule" id="PRU00325"/>
    </source>
</evidence>
<dbReference type="PROSITE" id="PS50966">
    <property type="entry name" value="ZF_SWIM"/>
    <property type="match status" value="1"/>
</dbReference>
<protein>
    <submittedName>
        <fullName evidence="6">SNF2 family DNA or RNA helicase</fullName>
    </submittedName>
</protein>
<dbReference type="GO" id="GO:0005524">
    <property type="term" value="F:ATP binding"/>
    <property type="evidence" value="ECO:0007669"/>
    <property type="project" value="InterPro"/>
</dbReference>
<dbReference type="Pfam" id="PF00176">
    <property type="entry name" value="SNF2-rel_dom"/>
    <property type="match status" value="1"/>
</dbReference>
<dbReference type="EMBL" id="SLYC01000015">
    <property type="protein sequence ID" value="TCQ02505.1"/>
    <property type="molecule type" value="Genomic_DNA"/>
</dbReference>
<keyword evidence="2" id="KW-0863">Zinc-finger</keyword>
<dbReference type="InterPro" id="IPR013663">
    <property type="entry name" value="Helicase_SWF/SNF/SWI_bac"/>
</dbReference>
<gene>
    <name evidence="6" type="ORF">EDD79_101522</name>
</gene>
<dbReference type="CDD" id="cd18793">
    <property type="entry name" value="SF2_C_SNF"/>
    <property type="match status" value="1"/>
</dbReference>
<dbReference type="FunFam" id="3.40.50.10810:FF:000054">
    <property type="entry name" value="Helicase, Snf2 family"/>
    <property type="match status" value="1"/>
</dbReference>
<dbReference type="FunFam" id="3.40.50.300:FF:000533">
    <property type="entry name" value="Helicase, Snf2 family"/>
    <property type="match status" value="1"/>
</dbReference>
<evidence type="ECO:0000313" key="6">
    <source>
        <dbReference type="EMBL" id="TCQ02505.1"/>
    </source>
</evidence>
<organism evidence="6 7">
    <name type="scientific">Serpentinicella alkaliphila</name>
    <dbReference type="NCBI Taxonomy" id="1734049"/>
    <lineage>
        <taxon>Bacteria</taxon>
        <taxon>Bacillati</taxon>
        <taxon>Bacillota</taxon>
        <taxon>Clostridia</taxon>
        <taxon>Peptostreptococcales</taxon>
        <taxon>Natronincolaceae</taxon>
        <taxon>Serpentinicella</taxon>
    </lineage>
</organism>
<keyword evidence="7" id="KW-1185">Reference proteome</keyword>
<keyword evidence="2" id="KW-0862">Zinc</keyword>
<reference evidence="6 7" key="1">
    <citation type="submission" date="2019-03" db="EMBL/GenBank/DDBJ databases">
        <title>Genomic Encyclopedia of Type Strains, Phase IV (KMG-IV): sequencing the most valuable type-strain genomes for metagenomic binning, comparative biology and taxonomic classification.</title>
        <authorList>
            <person name="Goeker M."/>
        </authorList>
    </citation>
    <scope>NUCLEOTIDE SEQUENCE [LARGE SCALE GENOMIC DNA]</scope>
    <source>
        <strain evidence="6 7">DSM 100013</strain>
    </source>
</reference>
<dbReference type="InterPro" id="IPR027417">
    <property type="entry name" value="P-loop_NTPase"/>
</dbReference>
<proteinExistence type="predicted"/>
<feature type="domain" description="Helicase ATP-binding" evidence="4">
    <location>
        <begin position="628"/>
        <end position="789"/>
    </location>
</feature>
<dbReference type="PROSITE" id="PS51194">
    <property type="entry name" value="HELICASE_CTER"/>
    <property type="match status" value="1"/>
</dbReference>
<evidence type="ECO:0000259" key="5">
    <source>
        <dbReference type="PROSITE" id="PS51194"/>
    </source>
</evidence>
<keyword evidence="6" id="KW-0347">Helicase</keyword>
<dbReference type="Pfam" id="PF08455">
    <property type="entry name" value="SNF2_assoc"/>
    <property type="match status" value="1"/>
</dbReference>
<dbReference type="InterPro" id="IPR007527">
    <property type="entry name" value="Znf_SWIM"/>
</dbReference>
<dbReference type="SMART" id="SM00487">
    <property type="entry name" value="DEXDc"/>
    <property type="match status" value="1"/>
</dbReference>
<dbReference type="InterPro" id="IPR049730">
    <property type="entry name" value="SNF2/RAD54-like_C"/>
</dbReference>
<keyword evidence="2" id="KW-0479">Metal-binding</keyword>
<dbReference type="InterPro" id="IPR038718">
    <property type="entry name" value="SNF2-like_sf"/>
</dbReference>
<dbReference type="CDD" id="cd18012">
    <property type="entry name" value="DEXQc_arch_SWI2_SNF2"/>
    <property type="match status" value="1"/>
</dbReference>
<keyword evidence="1" id="KW-0378">Hydrolase</keyword>
<feature type="domain" description="Helicase C-terminal" evidence="5">
    <location>
        <begin position="914"/>
        <end position="1068"/>
    </location>
</feature>
<dbReference type="InterPro" id="IPR000330">
    <property type="entry name" value="SNF2_N"/>
</dbReference>
<comment type="caution">
    <text evidence="6">The sequence shown here is derived from an EMBL/GenBank/DDBJ whole genome shotgun (WGS) entry which is preliminary data.</text>
</comment>
<dbReference type="Gene3D" id="3.40.50.10810">
    <property type="entry name" value="Tandem AAA-ATPase domain"/>
    <property type="match status" value="1"/>
</dbReference>
<feature type="domain" description="SWIM-type" evidence="3">
    <location>
        <begin position="53"/>
        <end position="93"/>
    </location>
</feature>
<dbReference type="SMART" id="SM00490">
    <property type="entry name" value="HELICc"/>
    <property type="match status" value="1"/>
</dbReference>
<dbReference type="OrthoDB" id="9760715at2"/>
<evidence type="ECO:0000259" key="3">
    <source>
        <dbReference type="PROSITE" id="PS50966"/>
    </source>
</evidence>
<evidence type="ECO:0000259" key="4">
    <source>
        <dbReference type="PROSITE" id="PS51192"/>
    </source>
</evidence>
<accession>A0A4R2TML1</accession>
<dbReference type="Pfam" id="PF04434">
    <property type="entry name" value="SWIM"/>
    <property type="match status" value="1"/>
</dbReference>
<name>A0A4R2TML1_9FIRM</name>